<dbReference type="Gene3D" id="3.40.50.410">
    <property type="entry name" value="von Willebrand factor, type A domain"/>
    <property type="match status" value="1"/>
</dbReference>
<dbReference type="SMART" id="SM00212">
    <property type="entry name" value="UBCc"/>
    <property type="match status" value="1"/>
</dbReference>
<dbReference type="Gene3D" id="3.30.40.10">
    <property type="entry name" value="Zinc/RING finger domain, C3HC4 (zinc finger)"/>
    <property type="match status" value="1"/>
</dbReference>
<dbReference type="InParanoid" id="A0A074YEM6"/>
<dbReference type="SMART" id="SM00504">
    <property type="entry name" value="Ubox"/>
    <property type="match status" value="1"/>
</dbReference>
<dbReference type="EMBL" id="KL584770">
    <property type="protein sequence ID" value="KEQ92557.1"/>
    <property type="molecule type" value="Genomic_DNA"/>
</dbReference>
<dbReference type="InterPro" id="IPR016135">
    <property type="entry name" value="UBQ-conjugating_enzyme/RWD"/>
</dbReference>
<evidence type="ECO:0000256" key="2">
    <source>
        <dbReference type="ARBA" id="ARBA00023110"/>
    </source>
</evidence>
<evidence type="ECO:0000256" key="3">
    <source>
        <dbReference type="SAM" id="SignalP"/>
    </source>
</evidence>
<feature type="chain" id="PRO_5001704339" description="peptidylprolyl isomerase" evidence="3">
    <location>
        <begin position="20"/>
        <end position="871"/>
    </location>
</feature>
<dbReference type="GO" id="GO:0016567">
    <property type="term" value="P:protein ubiquitination"/>
    <property type="evidence" value="ECO:0007669"/>
    <property type="project" value="InterPro"/>
</dbReference>
<sequence>MVPFLTYSMLSPMWLLTSNFLLFTFDQQGHLAVYTGKAGCAAPGEDTVIFRPLHGEETPNMGQVEQQLAPFLRLYEADGTNVFDILGSSQTRPLDEPDEIVMFCVDCSASMSASTDLMGIDTSEDLDQGAQMHQIPPGVYTRVLLEHTNRAVGLHEIYDDVLGCVVDCVHGNKANIASKMLSLVFDLTTTELKKQRAQPMYSWTQRGANQVRMDQLEAFAAGLKRFEEELIDMILLRTMAMSQQKWGWNVGDRLHGQVQMQPLPHEVTLIPDALKRPIKLDLIQDPVIAADGQVYSRQTISKWMSIRSSSPLTGLMLESTELRSHFELAEQADKWLQGEDLLEPPFPKSFLDLYKIAFRGMRGRNNSFQLSFNTVLVPSAQTISSAGIAGGSVIRITIANDANAIQVETSQSCLVKVYKGHQRPDFCFWVPDNTTSTFASILAKYWRHQWTQDPSIEYERNEVWTGLKEYGDSCLTGNIMSNTSRLILYLNPHTATGILGPELLRATSDVSQSLSESEDEDGDVDSRVLVLKVLVAEIVSTEQESRLLSRLEGLKQMFDAMVNRLIAYSYKTHIGLVTFSSTAKVSQSITHVIENFRRSVQSMHASGDTALWDALKLSQTELLPRNTLELSDLRTNEIAVDSVCIGDDNNRDLIAVSNMLKSYCFYPQDLTTALATCEMEPVLSQTERPTRDFSMVNDQRASMLNTFFNMRARASSTVVTQDVYPKRREHPRLEDTFVQLANPVRSNASNSFSLPTLRASRLLVDMREMAANPHPKYDCYVSEADMFFWKVVIEGPLETPYEDCSFLLYLEMPENFPAFPPKGRFVTPLFHPNINRHGRICHSIFGRDWTTDTALKNVLDTVYGLMLKDGH</sequence>
<organism evidence="5 6">
    <name type="scientific">Aureobasidium subglaciale (strain EXF-2481)</name>
    <name type="common">Aureobasidium pullulans var. subglaciale</name>
    <dbReference type="NCBI Taxonomy" id="1043005"/>
    <lineage>
        <taxon>Eukaryota</taxon>
        <taxon>Fungi</taxon>
        <taxon>Dikarya</taxon>
        <taxon>Ascomycota</taxon>
        <taxon>Pezizomycotina</taxon>
        <taxon>Dothideomycetes</taxon>
        <taxon>Dothideomycetidae</taxon>
        <taxon>Dothideales</taxon>
        <taxon>Saccotheciaceae</taxon>
        <taxon>Aureobasidium</taxon>
    </lineage>
</organism>
<accession>A0A074YEM6</accession>
<proteinExistence type="predicted"/>
<dbReference type="OrthoDB" id="10069349at2759"/>
<dbReference type="InterPro" id="IPR036465">
    <property type="entry name" value="vWFA_dom_sf"/>
</dbReference>
<gene>
    <name evidence="5" type="ORF">AUEXF2481DRAFT_7631</name>
</gene>
<dbReference type="InterPro" id="IPR000608">
    <property type="entry name" value="UBC"/>
</dbReference>
<dbReference type="PROSITE" id="PS50127">
    <property type="entry name" value="UBC_2"/>
    <property type="match status" value="1"/>
</dbReference>
<dbReference type="SUPFAM" id="SSF54495">
    <property type="entry name" value="UBC-like"/>
    <property type="match status" value="1"/>
</dbReference>
<dbReference type="RefSeq" id="XP_013340934.1">
    <property type="nucleotide sequence ID" value="XM_013485480.1"/>
</dbReference>
<dbReference type="EC" id="5.2.1.8" evidence="1"/>
<name>A0A074YEM6_AURSE</name>
<dbReference type="Proteomes" id="UP000030641">
    <property type="component" value="Unassembled WGS sequence"/>
</dbReference>
<dbReference type="SUPFAM" id="SSF53300">
    <property type="entry name" value="vWA-like"/>
    <property type="match status" value="1"/>
</dbReference>
<keyword evidence="2" id="KW-0697">Rotamase</keyword>
<evidence type="ECO:0000259" key="4">
    <source>
        <dbReference type="PROSITE" id="PS50127"/>
    </source>
</evidence>
<dbReference type="SUPFAM" id="SSF57850">
    <property type="entry name" value="RING/U-box"/>
    <property type="match status" value="1"/>
</dbReference>
<dbReference type="Gene3D" id="3.10.110.10">
    <property type="entry name" value="Ubiquitin Conjugating Enzyme"/>
    <property type="match status" value="1"/>
</dbReference>
<evidence type="ECO:0000256" key="1">
    <source>
        <dbReference type="ARBA" id="ARBA00013194"/>
    </source>
</evidence>
<dbReference type="HOGENOM" id="CLU_329539_0_0_1"/>
<protein>
    <recommendedName>
        <fullName evidence="1">peptidylprolyl isomerase</fullName>
        <ecNumber evidence="1">5.2.1.8</ecNumber>
    </recommendedName>
</protein>
<keyword evidence="3" id="KW-0732">Signal</keyword>
<dbReference type="CDD" id="cd16655">
    <property type="entry name" value="RING-Ubox_WDSUB1-like"/>
    <property type="match status" value="1"/>
</dbReference>
<dbReference type="PANTHER" id="PTHR24068">
    <property type="entry name" value="UBIQUITIN-CONJUGATING ENZYME E2"/>
    <property type="match status" value="1"/>
</dbReference>
<dbReference type="Pfam" id="PF00179">
    <property type="entry name" value="UQ_con"/>
    <property type="match status" value="1"/>
</dbReference>
<dbReference type="STRING" id="1043005.A0A074YEM6"/>
<dbReference type="InterPro" id="IPR013083">
    <property type="entry name" value="Znf_RING/FYVE/PHD"/>
</dbReference>
<dbReference type="InterPro" id="IPR003613">
    <property type="entry name" value="Ubox_domain"/>
</dbReference>
<keyword evidence="6" id="KW-1185">Reference proteome</keyword>
<dbReference type="GO" id="GO:0004842">
    <property type="term" value="F:ubiquitin-protein transferase activity"/>
    <property type="evidence" value="ECO:0007669"/>
    <property type="project" value="InterPro"/>
</dbReference>
<evidence type="ECO:0000313" key="5">
    <source>
        <dbReference type="EMBL" id="KEQ92557.1"/>
    </source>
</evidence>
<feature type="signal peptide" evidence="3">
    <location>
        <begin position="1"/>
        <end position="19"/>
    </location>
</feature>
<dbReference type="Pfam" id="PF04564">
    <property type="entry name" value="U-box"/>
    <property type="match status" value="1"/>
</dbReference>
<keyword evidence="2" id="KW-0413">Isomerase</keyword>
<reference evidence="5 6" key="1">
    <citation type="journal article" date="2014" name="BMC Genomics">
        <title>Genome sequencing of four Aureobasidium pullulans varieties: biotechnological potential, stress tolerance, and description of new species.</title>
        <authorList>
            <person name="Gostin Ar C."/>
            <person name="Ohm R.A."/>
            <person name="Kogej T."/>
            <person name="Sonjak S."/>
            <person name="Turk M."/>
            <person name="Zajc J."/>
            <person name="Zalar P."/>
            <person name="Grube M."/>
            <person name="Sun H."/>
            <person name="Han J."/>
            <person name="Sharma A."/>
            <person name="Chiniquy J."/>
            <person name="Ngan C.Y."/>
            <person name="Lipzen A."/>
            <person name="Barry K."/>
            <person name="Grigoriev I.V."/>
            <person name="Gunde-Cimerman N."/>
        </authorList>
    </citation>
    <scope>NUCLEOTIDE SEQUENCE [LARGE SCALE GENOMIC DNA]</scope>
    <source>
        <strain evidence="5 6">EXF-2481</strain>
    </source>
</reference>
<dbReference type="GeneID" id="25371339"/>
<feature type="domain" description="UBC core" evidence="4">
    <location>
        <begin position="757"/>
        <end position="871"/>
    </location>
</feature>
<evidence type="ECO:0000313" key="6">
    <source>
        <dbReference type="Proteomes" id="UP000030641"/>
    </source>
</evidence>
<dbReference type="AlphaFoldDB" id="A0A074YEM6"/>
<dbReference type="GO" id="GO:0003755">
    <property type="term" value="F:peptidyl-prolyl cis-trans isomerase activity"/>
    <property type="evidence" value="ECO:0007669"/>
    <property type="project" value="UniProtKB-KW"/>
</dbReference>